<dbReference type="OrthoDB" id="9793939at2"/>
<gene>
    <name evidence="3" type="ORF">UH38_05345</name>
</gene>
<dbReference type="InterPro" id="IPR049712">
    <property type="entry name" value="Poly_export"/>
</dbReference>
<evidence type="ECO:0000256" key="1">
    <source>
        <dbReference type="ARBA" id="ARBA00022729"/>
    </source>
</evidence>
<name>A0A0D8ZVS0_9CYAN</name>
<dbReference type="AlphaFoldDB" id="A0A0D8ZVS0"/>
<comment type="caution">
    <text evidence="3">The sequence shown here is derived from an EMBL/GenBank/DDBJ whole genome shotgun (WGS) entry which is preliminary data.</text>
</comment>
<dbReference type="PANTHER" id="PTHR33619">
    <property type="entry name" value="POLYSACCHARIDE EXPORT PROTEIN GFCE-RELATED"/>
    <property type="match status" value="1"/>
</dbReference>
<organism evidence="3 4">
    <name type="scientific">Aliterella atlantica CENA595</name>
    <dbReference type="NCBI Taxonomy" id="1618023"/>
    <lineage>
        <taxon>Bacteria</taxon>
        <taxon>Bacillati</taxon>
        <taxon>Cyanobacteriota</taxon>
        <taxon>Cyanophyceae</taxon>
        <taxon>Chroococcidiopsidales</taxon>
        <taxon>Aliterellaceae</taxon>
        <taxon>Aliterella</taxon>
    </lineage>
</organism>
<proteinExistence type="predicted"/>
<reference evidence="3 4" key="1">
    <citation type="submission" date="2015-02" db="EMBL/GenBank/DDBJ databases">
        <title>Draft genome of a novel marine cyanobacterium (Chroococcales) isolated from South Atlantic Ocean.</title>
        <authorList>
            <person name="Rigonato J."/>
            <person name="Alvarenga D.O."/>
            <person name="Branco L.H."/>
            <person name="Varani A.M."/>
            <person name="Brandini F.P."/>
            <person name="Fiore M.F."/>
        </authorList>
    </citation>
    <scope>NUCLEOTIDE SEQUENCE [LARGE SCALE GENOMIC DNA]</scope>
    <source>
        <strain evidence="3 4">CENA595</strain>
    </source>
</reference>
<sequence length="109" mass="12018">MNAKLAKQLTLTLITALLVGYLLPVQAQVKHSPMPSKLQSQPLPTDYYLAGGDRIRIYIIEAPEYSGEYLIPPDGKLYLPLIGSVSVLGLTQEQAAEAISAKYARYLKR</sequence>
<keyword evidence="4" id="KW-1185">Reference proteome</keyword>
<keyword evidence="1" id="KW-0732">Signal</keyword>
<dbReference type="InterPro" id="IPR003715">
    <property type="entry name" value="Poly_export_N"/>
</dbReference>
<accession>A0A0D8ZVS0</accession>
<dbReference type="Gene3D" id="3.30.1950.10">
    <property type="entry name" value="wza like domain"/>
    <property type="match status" value="1"/>
</dbReference>
<dbReference type="PATRIC" id="fig|1618023.3.peg.2212"/>
<protein>
    <recommendedName>
        <fullName evidence="2">Polysaccharide export protein N-terminal domain-containing protein</fullName>
    </recommendedName>
</protein>
<dbReference type="Proteomes" id="UP000032452">
    <property type="component" value="Unassembled WGS sequence"/>
</dbReference>
<dbReference type="Pfam" id="PF02563">
    <property type="entry name" value="Poly_export"/>
    <property type="match status" value="1"/>
</dbReference>
<evidence type="ECO:0000259" key="2">
    <source>
        <dbReference type="Pfam" id="PF02563"/>
    </source>
</evidence>
<dbReference type="GO" id="GO:0015159">
    <property type="term" value="F:polysaccharide transmembrane transporter activity"/>
    <property type="evidence" value="ECO:0007669"/>
    <property type="project" value="InterPro"/>
</dbReference>
<evidence type="ECO:0000313" key="4">
    <source>
        <dbReference type="Proteomes" id="UP000032452"/>
    </source>
</evidence>
<dbReference type="PANTHER" id="PTHR33619:SF3">
    <property type="entry name" value="POLYSACCHARIDE EXPORT PROTEIN GFCE-RELATED"/>
    <property type="match status" value="1"/>
</dbReference>
<evidence type="ECO:0000313" key="3">
    <source>
        <dbReference type="EMBL" id="KJH72554.1"/>
    </source>
</evidence>
<dbReference type="RefSeq" id="WP_045053612.1">
    <property type="nucleotide sequence ID" value="NZ_CAWMDP010000026.1"/>
</dbReference>
<dbReference type="STRING" id="1618023.UH38_05345"/>
<dbReference type="EMBL" id="JYON01000004">
    <property type="protein sequence ID" value="KJH72554.1"/>
    <property type="molecule type" value="Genomic_DNA"/>
</dbReference>
<feature type="domain" description="Polysaccharide export protein N-terminal" evidence="2">
    <location>
        <begin position="43"/>
        <end position="108"/>
    </location>
</feature>